<feature type="region of interest" description="Disordered" evidence="1">
    <location>
        <begin position="173"/>
        <end position="199"/>
    </location>
</feature>
<feature type="region of interest" description="Disordered" evidence="1">
    <location>
        <begin position="384"/>
        <end position="460"/>
    </location>
</feature>
<organism evidence="2 3">
    <name type="scientific">Elysia crispata</name>
    <name type="common">lettuce slug</name>
    <dbReference type="NCBI Taxonomy" id="231223"/>
    <lineage>
        <taxon>Eukaryota</taxon>
        <taxon>Metazoa</taxon>
        <taxon>Spiralia</taxon>
        <taxon>Lophotrochozoa</taxon>
        <taxon>Mollusca</taxon>
        <taxon>Gastropoda</taxon>
        <taxon>Heterobranchia</taxon>
        <taxon>Euthyneura</taxon>
        <taxon>Panpulmonata</taxon>
        <taxon>Sacoglossa</taxon>
        <taxon>Placobranchoidea</taxon>
        <taxon>Plakobranchidae</taxon>
        <taxon>Elysia</taxon>
    </lineage>
</organism>
<dbReference type="EMBL" id="JAWDGP010002467">
    <property type="protein sequence ID" value="KAK3782951.1"/>
    <property type="molecule type" value="Genomic_DNA"/>
</dbReference>
<dbReference type="AlphaFoldDB" id="A0AAE1A9K7"/>
<feature type="compositionally biased region" description="Polar residues" evidence="1">
    <location>
        <begin position="423"/>
        <end position="438"/>
    </location>
</feature>
<feature type="compositionally biased region" description="Low complexity" evidence="1">
    <location>
        <begin position="683"/>
        <end position="695"/>
    </location>
</feature>
<feature type="compositionally biased region" description="Low complexity" evidence="1">
    <location>
        <begin position="243"/>
        <end position="253"/>
    </location>
</feature>
<comment type="caution">
    <text evidence="2">The sequence shown here is derived from an EMBL/GenBank/DDBJ whole genome shotgun (WGS) entry which is preliminary data.</text>
</comment>
<evidence type="ECO:0000313" key="2">
    <source>
        <dbReference type="EMBL" id="KAK3782951.1"/>
    </source>
</evidence>
<feature type="region of interest" description="Disordered" evidence="1">
    <location>
        <begin position="683"/>
        <end position="727"/>
    </location>
</feature>
<sequence length="727" mass="77975">MVSTINITNGMEPNITVGEDRNIFFCGAWIAGLKISDRLVKCIASEFSKKPSKRCSLALNSKGLNLQTFPSFTHLDSSVSGDTKPGKLQHIPFPALREFSINPHNQFCLMVTFVDAKNEFSICVFSCDNPRILREIAAKYKELRNRQILESPSLSPGANGSAAIVSGNWTLREQDSTSNSKTAPSTQENSANGISGDLNTPTAQILKQHSQNGGGVFTTINIQKIPTQKSQDDGAKGSEQIASDNNNSSNRNSVVIDGKDPVCEIYRELVNSGTSGAVKTFNVAIQVNSSELTSENDSVSTSGSIRSVSWSDDLEDSAFGTNGESSQSSSISSERYHTERNRVVYGERNGQEKDTDLSPVSQVANGHGLTYTSISIETLRDVGAQTEPPIPTPQRGRFTKKPLKPSLSNQYKEKVAAVRKKSGSGNTSTARPTTAQSISPVSTVSGSPSTGQGEMLRASSGKTSLVKVAPNTSMAAVPQQQQPLPSNTATPTHFNKSISAISRPIEYKEKVAAVRKKSGSGNTSTAQPTTAQNISLVSTVSGSPSTGQGEWLRANPGKISLVKVAPNTSMAAVPQQQQPLPSNTASPNLFNRSISTISRPIETVYSQRLPGHTPHSYDQGDFVEQDKQKRKPAAGPKRVVVLPNRQAVVLSPISPPGRGSSHQPPQFFQHPFLGAGLRLRKTSTSSYNSVTSFSGDRGDSRSSSLRMRAQSGQQQTARPISYPPPTR</sequence>
<name>A0AAE1A9K7_9GAST</name>
<feature type="region of interest" description="Disordered" evidence="1">
    <location>
        <begin position="225"/>
        <end position="255"/>
    </location>
</feature>
<keyword evidence="3" id="KW-1185">Reference proteome</keyword>
<evidence type="ECO:0000256" key="1">
    <source>
        <dbReference type="SAM" id="MobiDB-lite"/>
    </source>
</evidence>
<feature type="region of interest" description="Disordered" evidence="1">
    <location>
        <begin position="316"/>
        <end position="340"/>
    </location>
</feature>
<feature type="region of interest" description="Disordered" evidence="1">
    <location>
        <begin position="608"/>
        <end position="639"/>
    </location>
</feature>
<protein>
    <submittedName>
        <fullName evidence="2">Uncharacterized protein</fullName>
    </submittedName>
</protein>
<dbReference type="Proteomes" id="UP001283361">
    <property type="component" value="Unassembled WGS sequence"/>
</dbReference>
<gene>
    <name evidence="2" type="ORF">RRG08_065862</name>
</gene>
<evidence type="ECO:0000313" key="3">
    <source>
        <dbReference type="Proteomes" id="UP001283361"/>
    </source>
</evidence>
<feature type="compositionally biased region" description="Low complexity" evidence="1">
    <location>
        <begin position="439"/>
        <end position="451"/>
    </location>
</feature>
<proteinExistence type="predicted"/>
<reference evidence="2" key="1">
    <citation type="journal article" date="2023" name="G3 (Bethesda)">
        <title>A reference genome for the long-term kleptoplast-retaining sea slug Elysia crispata morphotype clarki.</title>
        <authorList>
            <person name="Eastman K.E."/>
            <person name="Pendleton A.L."/>
            <person name="Shaikh M.A."/>
            <person name="Suttiyut T."/>
            <person name="Ogas R."/>
            <person name="Tomko P."/>
            <person name="Gavelis G."/>
            <person name="Widhalm J.R."/>
            <person name="Wisecaver J.H."/>
        </authorList>
    </citation>
    <scope>NUCLEOTIDE SEQUENCE</scope>
    <source>
        <strain evidence="2">ECLA1</strain>
    </source>
</reference>
<accession>A0AAE1A9K7</accession>